<evidence type="ECO:0000256" key="6">
    <source>
        <dbReference type="SAM" id="MobiDB-lite"/>
    </source>
</evidence>
<keyword evidence="4 5" id="KW-0408">Iron</keyword>
<dbReference type="PANTHER" id="PTHR10543">
    <property type="entry name" value="BETA-CAROTENE DIOXYGENASE"/>
    <property type="match status" value="1"/>
</dbReference>
<feature type="binding site" evidence="5">
    <location>
        <position position="274"/>
    </location>
    <ligand>
        <name>Fe cation</name>
        <dbReference type="ChEBI" id="CHEBI:24875"/>
        <note>catalytic</note>
    </ligand>
</feature>
<evidence type="ECO:0000256" key="5">
    <source>
        <dbReference type="PIRSR" id="PIRSR604294-1"/>
    </source>
</evidence>
<gene>
    <name evidence="7" type="ORF">SASPL_127806</name>
</gene>
<name>A0A8X8XBV6_SALSN</name>
<evidence type="ECO:0000256" key="2">
    <source>
        <dbReference type="ARBA" id="ARBA00022723"/>
    </source>
</evidence>
<dbReference type="Proteomes" id="UP000298416">
    <property type="component" value="Unassembled WGS sequence"/>
</dbReference>
<comment type="caution">
    <text evidence="7">The sequence shown here is derived from an EMBL/GenBank/DDBJ whole genome shotgun (WGS) entry which is preliminary data.</text>
</comment>
<dbReference type="Pfam" id="PF03055">
    <property type="entry name" value="RPE65"/>
    <property type="match status" value="1"/>
</dbReference>
<evidence type="ECO:0000313" key="8">
    <source>
        <dbReference type="Proteomes" id="UP000298416"/>
    </source>
</evidence>
<feature type="binding site" evidence="5">
    <location>
        <position position="569"/>
    </location>
    <ligand>
        <name>Fe cation</name>
        <dbReference type="ChEBI" id="CHEBI:24875"/>
        <note>catalytic</note>
    </ligand>
</feature>
<dbReference type="InterPro" id="IPR004294">
    <property type="entry name" value="Carotenoid_Oase"/>
</dbReference>
<dbReference type="AlphaFoldDB" id="A0A8X8XBV6"/>
<dbReference type="GO" id="GO:0046872">
    <property type="term" value="F:metal ion binding"/>
    <property type="evidence" value="ECO:0007669"/>
    <property type="project" value="UniProtKB-KW"/>
</dbReference>
<evidence type="ECO:0000313" key="7">
    <source>
        <dbReference type="EMBL" id="KAG6409764.1"/>
    </source>
</evidence>
<feature type="binding site" evidence="5">
    <location>
        <position position="323"/>
    </location>
    <ligand>
        <name>Fe cation</name>
        <dbReference type="ChEBI" id="CHEBI:24875"/>
        <note>catalytic</note>
    </ligand>
</feature>
<comment type="cofactor">
    <cofactor evidence="5">
        <name>Fe(2+)</name>
        <dbReference type="ChEBI" id="CHEBI:29033"/>
    </cofactor>
    <text evidence="5">Binds 1 Fe(2+) ion per subunit.</text>
</comment>
<keyword evidence="3" id="KW-0560">Oxidoreductase</keyword>
<keyword evidence="8" id="KW-1185">Reference proteome</keyword>
<comment type="similarity">
    <text evidence="1">Belongs to the carotenoid oxygenase family.</text>
</comment>
<organism evidence="7">
    <name type="scientific">Salvia splendens</name>
    <name type="common">Scarlet sage</name>
    <dbReference type="NCBI Taxonomy" id="180675"/>
    <lineage>
        <taxon>Eukaryota</taxon>
        <taxon>Viridiplantae</taxon>
        <taxon>Streptophyta</taxon>
        <taxon>Embryophyta</taxon>
        <taxon>Tracheophyta</taxon>
        <taxon>Spermatophyta</taxon>
        <taxon>Magnoliopsida</taxon>
        <taxon>eudicotyledons</taxon>
        <taxon>Gunneridae</taxon>
        <taxon>Pentapetalae</taxon>
        <taxon>asterids</taxon>
        <taxon>lamiids</taxon>
        <taxon>Lamiales</taxon>
        <taxon>Lamiaceae</taxon>
        <taxon>Nepetoideae</taxon>
        <taxon>Mentheae</taxon>
        <taxon>Salviinae</taxon>
        <taxon>Salvia</taxon>
        <taxon>Salvia subgen. Calosphace</taxon>
        <taxon>core Calosphace</taxon>
    </lineage>
</organism>
<feature type="binding site" evidence="5">
    <location>
        <position position="388"/>
    </location>
    <ligand>
        <name>Fe cation</name>
        <dbReference type="ChEBI" id="CHEBI:24875"/>
        <note>catalytic</note>
    </ligand>
</feature>
<dbReference type="PANTHER" id="PTHR10543:SF46">
    <property type="entry name" value="CAROTENOID CLEAVAGE DIOXYGENASE 4, CHLOROPLASTIC-RELATED"/>
    <property type="match status" value="1"/>
</dbReference>
<dbReference type="GO" id="GO:0016121">
    <property type="term" value="P:carotene catabolic process"/>
    <property type="evidence" value="ECO:0007669"/>
    <property type="project" value="TreeGrafter"/>
</dbReference>
<reference evidence="7" key="2">
    <citation type="submission" date="2020-08" db="EMBL/GenBank/DDBJ databases">
        <title>Plant Genome Project.</title>
        <authorList>
            <person name="Zhang R.-G."/>
        </authorList>
    </citation>
    <scope>NUCLEOTIDE SEQUENCE</scope>
    <source>
        <strain evidence="7">Huo1</strain>
        <tissue evidence="7">Leaf</tissue>
    </source>
</reference>
<keyword evidence="3" id="KW-0223">Dioxygenase</keyword>
<dbReference type="GO" id="GO:0009570">
    <property type="term" value="C:chloroplast stroma"/>
    <property type="evidence" value="ECO:0007669"/>
    <property type="project" value="TreeGrafter"/>
</dbReference>
<evidence type="ECO:0000256" key="1">
    <source>
        <dbReference type="ARBA" id="ARBA00006787"/>
    </source>
</evidence>
<reference evidence="7" key="1">
    <citation type="submission" date="2018-01" db="EMBL/GenBank/DDBJ databases">
        <authorList>
            <person name="Mao J.F."/>
        </authorList>
    </citation>
    <scope>NUCLEOTIDE SEQUENCE</scope>
    <source>
        <strain evidence="7">Huo1</strain>
        <tissue evidence="7">Leaf</tissue>
    </source>
</reference>
<evidence type="ECO:0000256" key="4">
    <source>
        <dbReference type="ARBA" id="ARBA00023004"/>
    </source>
</evidence>
<feature type="region of interest" description="Disordered" evidence="6">
    <location>
        <begin position="45"/>
        <end position="68"/>
    </location>
</feature>
<protein>
    <recommendedName>
        <fullName evidence="9">9-cis-epoxycarotenoid dioxygenase</fullName>
    </recommendedName>
</protein>
<evidence type="ECO:0008006" key="9">
    <source>
        <dbReference type="Google" id="ProtNLM"/>
    </source>
</evidence>
<proteinExistence type="inferred from homology"/>
<evidence type="ECO:0000256" key="3">
    <source>
        <dbReference type="ARBA" id="ARBA00022964"/>
    </source>
</evidence>
<accession>A0A8X8XBV6</accession>
<dbReference type="EMBL" id="PNBA02000010">
    <property type="protein sequence ID" value="KAG6409764.1"/>
    <property type="molecule type" value="Genomic_DNA"/>
</dbReference>
<dbReference type="GO" id="GO:0010436">
    <property type="term" value="F:carotenoid dioxygenase activity"/>
    <property type="evidence" value="ECO:0007669"/>
    <property type="project" value="TreeGrafter"/>
</dbReference>
<dbReference type="OrthoDB" id="1069523at2759"/>
<sequence>MEALSSSFLQAYPLNHTPSSPSPILKLKISSVQIDEKQAKTYHQTTFLPQKKPKHSHNPNTTTPPKPNQISKIFASLDNFITDFIDLPLRPSIDPHHVLSGNFAPVPEHPPTPCPEVKGTLPLALNGTYIRNGPNPQFFPRGPYHMFDGDGMLHAVTVSGGRAIFCSRFVKTYKYSLEKEVGSPVILNVFSAFNGLPASLARCSVTFARFLLRQYDPRRGVGGANTSLALISGKLFALGESDLPYRVEITPDGDIVTIGRHEAFGEPYMTMTAHPKTDAETGEVFAFRHSINAPYLSFFRINAEGIKQPEIPIASLNEASLVHDFAITRNYAVFPDPQIVIKPAEIVRGRAPLRIDAAKVPRLGIVRRCEESGGEMWWADVPGFNMMHAVNAWEEDGGDTVVVVASNVQPVEHVLDRIDLIHSSVERVEINVGDRSVRRRAVAVGNLDFAVINPAYVAKKNRYVYAAIGAPMPKIGGVVKIDLSLSTKDSGDCTVARRIYAPGCYGGEPFFVAREPDNPEAAEDDGYLVTYLHDENSEESKFIVMDAKSPNLDVIAAVKLPGRVPYGFHGIFVPRNTNS</sequence>
<keyword evidence="2 5" id="KW-0479">Metal-binding</keyword>